<name>A0ABW4NHK5_9SPHN</name>
<keyword evidence="3" id="KW-1185">Reference proteome</keyword>
<comment type="caution">
    <text evidence="2">The sequence shown here is derived from an EMBL/GenBank/DDBJ whole genome shotgun (WGS) entry which is preliminary data.</text>
</comment>
<keyword evidence="1" id="KW-0472">Membrane</keyword>
<protein>
    <recommendedName>
        <fullName evidence="4">STAS domain-containing protein</fullName>
    </recommendedName>
</protein>
<proteinExistence type="predicted"/>
<evidence type="ECO:0008006" key="4">
    <source>
        <dbReference type="Google" id="ProtNLM"/>
    </source>
</evidence>
<evidence type="ECO:0000256" key="1">
    <source>
        <dbReference type="SAM" id="Phobius"/>
    </source>
</evidence>
<evidence type="ECO:0000313" key="3">
    <source>
        <dbReference type="Proteomes" id="UP001597283"/>
    </source>
</evidence>
<organism evidence="2 3">
    <name type="scientific">Sphingomonas floccifaciens</name>
    <dbReference type="NCBI Taxonomy" id="1844115"/>
    <lineage>
        <taxon>Bacteria</taxon>
        <taxon>Pseudomonadati</taxon>
        <taxon>Pseudomonadota</taxon>
        <taxon>Alphaproteobacteria</taxon>
        <taxon>Sphingomonadales</taxon>
        <taxon>Sphingomonadaceae</taxon>
        <taxon>Sphingomonas</taxon>
    </lineage>
</organism>
<dbReference type="RefSeq" id="WP_380941397.1">
    <property type="nucleotide sequence ID" value="NZ_JBHUFC010000006.1"/>
</dbReference>
<feature type="transmembrane region" description="Helical" evidence="1">
    <location>
        <begin position="83"/>
        <end position="101"/>
    </location>
</feature>
<keyword evidence="1" id="KW-0812">Transmembrane</keyword>
<dbReference type="Proteomes" id="UP001597283">
    <property type="component" value="Unassembled WGS sequence"/>
</dbReference>
<dbReference type="EMBL" id="JBHUFC010000006">
    <property type="protein sequence ID" value="MFD1789029.1"/>
    <property type="molecule type" value="Genomic_DNA"/>
</dbReference>
<sequence length="132" mass="15032">MNDEYYDIQAWPERCRLEITFRGMWTTSVADRFRTDLHADLRRMRAAGVTDDRVIVLADMTGLSILSAILTPVFGRFATEEAGVAAMVAVAFSSVMSLMQLRRLTAGQDQFAFFSNREDAIHCLDRYEESRP</sequence>
<reference evidence="3" key="1">
    <citation type="journal article" date="2019" name="Int. J. Syst. Evol. Microbiol.">
        <title>The Global Catalogue of Microorganisms (GCM) 10K type strain sequencing project: providing services to taxonomists for standard genome sequencing and annotation.</title>
        <authorList>
            <consortium name="The Broad Institute Genomics Platform"/>
            <consortium name="The Broad Institute Genome Sequencing Center for Infectious Disease"/>
            <person name="Wu L."/>
            <person name="Ma J."/>
        </authorList>
    </citation>
    <scope>NUCLEOTIDE SEQUENCE [LARGE SCALE GENOMIC DNA]</scope>
    <source>
        <strain evidence="3">Q85</strain>
    </source>
</reference>
<keyword evidence="1" id="KW-1133">Transmembrane helix</keyword>
<feature type="transmembrane region" description="Helical" evidence="1">
    <location>
        <begin position="54"/>
        <end position="77"/>
    </location>
</feature>
<gene>
    <name evidence="2" type="ORF">ACFSC3_15810</name>
</gene>
<accession>A0ABW4NHK5</accession>
<evidence type="ECO:0000313" key="2">
    <source>
        <dbReference type="EMBL" id="MFD1789029.1"/>
    </source>
</evidence>